<organism evidence="2 3">
    <name type="scientific">Pristionchus fissidentatus</name>
    <dbReference type="NCBI Taxonomy" id="1538716"/>
    <lineage>
        <taxon>Eukaryota</taxon>
        <taxon>Metazoa</taxon>
        <taxon>Ecdysozoa</taxon>
        <taxon>Nematoda</taxon>
        <taxon>Chromadorea</taxon>
        <taxon>Rhabditida</taxon>
        <taxon>Rhabditina</taxon>
        <taxon>Diplogasteromorpha</taxon>
        <taxon>Diplogasteroidea</taxon>
        <taxon>Neodiplogasteridae</taxon>
        <taxon>Pristionchus</taxon>
    </lineage>
</organism>
<name>A0AAV5UT75_9BILA</name>
<dbReference type="AlphaFoldDB" id="A0AAV5UT75"/>
<gene>
    <name evidence="2" type="ORF">PFISCL1PPCAC_963</name>
</gene>
<proteinExistence type="predicted"/>
<keyword evidence="3" id="KW-1185">Reference proteome</keyword>
<accession>A0AAV5UT75</accession>
<feature type="chain" id="PRO_5043809058" evidence="1">
    <location>
        <begin position="20"/>
        <end position="136"/>
    </location>
</feature>
<feature type="signal peptide" evidence="1">
    <location>
        <begin position="1"/>
        <end position="19"/>
    </location>
</feature>
<evidence type="ECO:0000313" key="3">
    <source>
        <dbReference type="Proteomes" id="UP001432322"/>
    </source>
</evidence>
<dbReference type="Proteomes" id="UP001432322">
    <property type="component" value="Unassembled WGS sequence"/>
</dbReference>
<keyword evidence="1" id="KW-0732">Signal</keyword>
<evidence type="ECO:0000256" key="1">
    <source>
        <dbReference type="SAM" id="SignalP"/>
    </source>
</evidence>
<sequence length="136" mass="14938">MTRLSLILLFSLSSTIVSAAPATSCATLKCHTGMICQMTQVCAGKPCPLVPKCILDERSWFPDEKRAGTTKCGNMICGTGEVCNIQQVYRLHARVHLVPPSPHANRPLRPFTSTHMKARCVTEPRVSLDRGVKFGR</sequence>
<protein>
    <submittedName>
        <fullName evidence="2">Uncharacterized protein</fullName>
    </submittedName>
</protein>
<comment type="caution">
    <text evidence="2">The sequence shown here is derived from an EMBL/GenBank/DDBJ whole genome shotgun (WGS) entry which is preliminary data.</text>
</comment>
<reference evidence="2" key="1">
    <citation type="submission" date="2023-10" db="EMBL/GenBank/DDBJ databases">
        <title>Genome assembly of Pristionchus species.</title>
        <authorList>
            <person name="Yoshida K."/>
            <person name="Sommer R.J."/>
        </authorList>
    </citation>
    <scope>NUCLEOTIDE SEQUENCE</scope>
    <source>
        <strain evidence="2">RS5133</strain>
    </source>
</reference>
<dbReference type="EMBL" id="BTSY01000001">
    <property type="protein sequence ID" value="GMT09666.1"/>
    <property type="molecule type" value="Genomic_DNA"/>
</dbReference>
<evidence type="ECO:0000313" key="2">
    <source>
        <dbReference type="EMBL" id="GMT09666.1"/>
    </source>
</evidence>